<evidence type="ECO:0000256" key="2">
    <source>
        <dbReference type="ARBA" id="ARBA00004174"/>
    </source>
</evidence>
<dbReference type="InterPro" id="IPR036396">
    <property type="entry name" value="Cyt_P450_sf"/>
</dbReference>
<sequence length="668" mass="76989">MDPNVEPWIYPLFYPTGERGWHRNIMQTNMKKRVSRGAYIKEIVGYVIETSKTNLPAQCKKYHKAVISNGSGKEIQVIAWENYTNKISSLQIGQIYSAIQTICFHALNFHLLSSKLRRKERQESRGRLVLLLARIVFRRSPCSRVFMGGFAFKEILERYIARKASKVGTRCLIALLARERRSFILVRDQSPKKRYTLKKIVAPVNVIYIMKKFSVVPAKGVYNYLHQEIEIDITDNSIFNRENVDFVCAPSFRYIPSVARDTIISTSAIIESVGKPIEFFCKKKKKNVIKRELILINENNFVGVPNPPELPFIGVMGKNAMAQKHMVDVLGEIYSFRPEAKYVGCHFFLNPMVVIRDLDLIKSVLIKDFDYFADRKVFVDEDADPLFGKNLVSLNGPRWKEVRSILTPSFTTNKMRAMFVLMSKCADTFSRTLVQTRADSPAIDTKDAFTRYANDVIASCAFGFEVDSLKDPDNEFYVNGRESLAKFGRFSLESFIMFFEPALGARSVTWCTRSVKSPGQNKQPLPWHKLKNYDELCFPKIFGGYHFDKENILTYSERVLSEIRRKDRRSCVPTRSNTGTTRTKTSFQYENKKTTRMWSIGYIYSGVQDIEVSDGKHFATTTYSPNRTTHKASLFRSISWSYQKSHESRLAYMPAALLALMQELWRVT</sequence>
<dbReference type="GO" id="GO:0016705">
    <property type="term" value="F:oxidoreductase activity, acting on paired donors, with incorporation or reduction of molecular oxygen"/>
    <property type="evidence" value="ECO:0007669"/>
    <property type="project" value="InterPro"/>
</dbReference>
<evidence type="ECO:0000256" key="4">
    <source>
        <dbReference type="ARBA" id="ARBA00010617"/>
    </source>
</evidence>
<keyword evidence="12" id="KW-0472">Membrane</keyword>
<evidence type="ECO:0000313" key="13">
    <source>
        <dbReference type="EMBL" id="CAB0038650.1"/>
    </source>
</evidence>
<dbReference type="InterPro" id="IPR002402">
    <property type="entry name" value="Cyt_P450_E_grp-II"/>
</dbReference>
<dbReference type="GO" id="GO:0005506">
    <property type="term" value="F:iron ion binding"/>
    <property type="evidence" value="ECO:0007669"/>
    <property type="project" value="InterPro"/>
</dbReference>
<dbReference type="GO" id="GO:0005789">
    <property type="term" value="C:endoplasmic reticulum membrane"/>
    <property type="evidence" value="ECO:0007669"/>
    <property type="project" value="UniProtKB-SubCell"/>
</dbReference>
<protein>
    <submittedName>
        <fullName evidence="13">Uncharacterized protein</fullName>
    </submittedName>
</protein>
<dbReference type="PANTHER" id="PTHR24292">
    <property type="entry name" value="CYTOCHROME P450"/>
    <property type="match status" value="1"/>
</dbReference>
<dbReference type="InterPro" id="IPR050476">
    <property type="entry name" value="Insect_CytP450_Detox"/>
</dbReference>
<organism evidence="13 14">
    <name type="scientific">Trichogramma brassicae</name>
    <dbReference type="NCBI Taxonomy" id="86971"/>
    <lineage>
        <taxon>Eukaryota</taxon>
        <taxon>Metazoa</taxon>
        <taxon>Ecdysozoa</taxon>
        <taxon>Arthropoda</taxon>
        <taxon>Hexapoda</taxon>
        <taxon>Insecta</taxon>
        <taxon>Pterygota</taxon>
        <taxon>Neoptera</taxon>
        <taxon>Endopterygota</taxon>
        <taxon>Hymenoptera</taxon>
        <taxon>Apocrita</taxon>
        <taxon>Proctotrupomorpha</taxon>
        <taxon>Chalcidoidea</taxon>
        <taxon>Trichogrammatidae</taxon>
        <taxon>Trichogramma</taxon>
    </lineage>
</organism>
<comment type="similarity">
    <text evidence="4">Belongs to the cytochrome P450 family.</text>
</comment>
<keyword evidence="6" id="KW-0479">Metal-binding</keyword>
<evidence type="ECO:0000256" key="10">
    <source>
        <dbReference type="ARBA" id="ARBA00023004"/>
    </source>
</evidence>
<keyword evidence="7" id="KW-0256">Endoplasmic reticulum</keyword>
<gene>
    <name evidence="13" type="ORF">TBRA_LOCUS10424</name>
</gene>
<evidence type="ECO:0000256" key="12">
    <source>
        <dbReference type="ARBA" id="ARBA00023136"/>
    </source>
</evidence>
<dbReference type="AlphaFoldDB" id="A0A6H5IPG2"/>
<evidence type="ECO:0000256" key="5">
    <source>
        <dbReference type="ARBA" id="ARBA00022617"/>
    </source>
</evidence>
<dbReference type="GO" id="GO:0004497">
    <property type="term" value="F:monooxygenase activity"/>
    <property type="evidence" value="ECO:0007669"/>
    <property type="project" value="UniProtKB-KW"/>
</dbReference>
<evidence type="ECO:0000256" key="11">
    <source>
        <dbReference type="ARBA" id="ARBA00023033"/>
    </source>
</evidence>
<keyword evidence="5" id="KW-0349">Heme</keyword>
<proteinExistence type="inferred from homology"/>
<keyword evidence="14" id="KW-1185">Reference proteome</keyword>
<keyword evidence="11" id="KW-0503">Monooxygenase</keyword>
<evidence type="ECO:0000256" key="1">
    <source>
        <dbReference type="ARBA" id="ARBA00001971"/>
    </source>
</evidence>
<comment type="subcellular location">
    <subcellularLocation>
        <location evidence="3">Endoplasmic reticulum membrane</location>
        <topology evidence="3">Peripheral membrane protein</topology>
    </subcellularLocation>
    <subcellularLocation>
        <location evidence="2">Microsome membrane</location>
        <topology evidence="2">Peripheral membrane protein</topology>
    </subcellularLocation>
</comment>
<comment type="cofactor">
    <cofactor evidence="1">
        <name>heme</name>
        <dbReference type="ChEBI" id="CHEBI:30413"/>
    </cofactor>
</comment>
<dbReference type="EMBL" id="CADCXV010000919">
    <property type="protein sequence ID" value="CAB0038650.1"/>
    <property type="molecule type" value="Genomic_DNA"/>
</dbReference>
<evidence type="ECO:0000256" key="6">
    <source>
        <dbReference type="ARBA" id="ARBA00022723"/>
    </source>
</evidence>
<evidence type="ECO:0000313" key="14">
    <source>
        <dbReference type="Proteomes" id="UP000479190"/>
    </source>
</evidence>
<keyword evidence="9" id="KW-0560">Oxidoreductase</keyword>
<keyword evidence="8" id="KW-0492">Microsome</keyword>
<evidence type="ECO:0000256" key="3">
    <source>
        <dbReference type="ARBA" id="ARBA00004406"/>
    </source>
</evidence>
<evidence type="ECO:0000256" key="9">
    <source>
        <dbReference type="ARBA" id="ARBA00023002"/>
    </source>
</evidence>
<name>A0A6H5IPG2_9HYME</name>
<dbReference type="OrthoDB" id="2789670at2759"/>
<evidence type="ECO:0000256" key="8">
    <source>
        <dbReference type="ARBA" id="ARBA00022848"/>
    </source>
</evidence>
<keyword evidence="10" id="KW-0408">Iron</keyword>
<dbReference type="Proteomes" id="UP000479190">
    <property type="component" value="Unassembled WGS sequence"/>
</dbReference>
<accession>A0A6H5IPG2</accession>
<dbReference type="Pfam" id="PF00067">
    <property type="entry name" value="p450"/>
    <property type="match status" value="1"/>
</dbReference>
<reference evidence="13 14" key="1">
    <citation type="submission" date="2020-02" db="EMBL/GenBank/DDBJ databases">
        <authorList>
            <person name="Ferguson B K."/>
        </authorList>
    </citation>
    <scope>NUCLEOTIDE SEQUENCE [LARGE SCALE GENOMIC DNA]</scope>
</reference>
<dbReference type="Gene3D" id="1.10.630.10">
    <property type="entry name" value="Cytochrome P450"/>
    <property type="match status" value="1"/>
</dbReference>
<evidence type="ECO:0000256" key="7">
    <source>
        <dbReference type="ARBA" id="ARBA00022824"/>
    </source>
</evidence>
<dbReference type="PANTHER" id="PTHR24292:SF54">
    <property type="entry name" value="CYP9F3-RELATED"/>
    <property type="match status" value="1"/>
</dbReference>
<dbReference type="InterPro" id="IPR001128">
    <property type="entry name" value="Cyt_P450"/>
</dbReference>
<dbReference type="SUPFAM" id="SSF48264">
    <property type="entry name" value="Cytochrome P450"/>
    <property type="match status" value="1"/>
</dbReference>
<dbReference type="PRINTS" id="PR00464">
    <property type="entry name" value="EP450II"/>
</dbReference>
<dbReference type="GO" id="GO:0020037">
    <property type="term" value="F:heme binding"/>
    <property type="evidence" value="ECO:0007669"/>
    <property type="project" value="InterPro"/>
</dbReference>